<feature type="transmembrane region" description="Helical" evidence="1">
    <location>
        <begin position="172"/>
        <end position="194"/>
    </location>
</feature>
<name>A0A1Y4SYZ2_9FIRM</name>
<dbReference type="Gene3D" id="3.30.565.10">
    <property type="entry name" value="Histidine kinase-like ATPase, C-terminal domain"/>
    <property type="match status" value="1"/>
</dbReference>
<dbReference type="InterPro" id="IPR036890">
    <property type="entry name" value="HATPase_C_sf"/>
</dbReference>
<feature type="transmembrane region" description="Helical" evidence="1">
    <location>
        <begin position="112"/>
        <end position="129"/>
    </location>
</feature>
<dbReference type="EMBL" id="NFLJ01000010">
    <property type="protein sequence ID" value="OUQ35148.1"/>
    <property type="molecule type" value="Genomic_DNA"/>
</dbReference>
<keyword evidence="1" id="KW-0812">Transmembrane</keyword>
<feature type="transmembrane region" description="Helical" evidence="1">
    <location>
        <begin position="141"/>
        <end position="160"/>
    </location>
</feature>
<comment type="caution">
    <text evidence="3">The sequence shown here is derived from an EMBL/GenBank/DDBJ whole genome shotgun (WGS) entry which is preliminary data.</text>
</comment>
<dbReference type="SUPFAM" id="SSF55874">
    <property type="entry name" value="ATPase domain of HSP90 chaperone/DNA topoisomerase II/histidine kinase"/>
    <property type="match status" value="1"/>
</dbReference>
<feature type="domain" description="Sensor histidine kinase NatK-like C-terminal" evidence="2">
    <location>
        <begin position="311"/>
        <end position="398"/>
    </location>
</feature>
<evidence type="ECO:0000313" key="3">
    <source>
        <dbReference type="EMBL" id="OUQ35148.1"/>
    </source>
</evidence>
<feature type="transmembrane region" description="Helical" evidence="1">
    <location>
        <begin position="55"/>
        <end position="73"/>
    </location>
</feature>
<dbReference type="InterPro" id="IPR032834">
    <property type="entry name" value="NatK-like_C"/>
</dbReference>
<proteinExistence type="predicted"/>
<dbReference type="Proteomes" id="UP000195305">
    <property type="component" value="Unassembled WGS sequence"/>
</dbReference>
<dbReference type="OrthoDB" id="3236015at2"/>
<protein>
    <recommendedName>
        <fullName evidence="2">Sensor histidine kinase NatK-like C-terminal domain-containing protein</fullName>
    </recommendedName>
</protein>
<evidence type="ECO:0000256" key="1">
    <source>
        <dbReference type="SAM" id="Phobius"/>
    </source>
</evidence>
<feature type="transmembrane region" description="Helical" evidence="1">
    <location>
        <begin position="30"/>
        <end position="49"/>
    </location>
</feature>
<feature type="transmembrane region" description="Helical" evidence="1">
    <location>
        <begin position="80"/>
        <end position="100"/>
    </location>
</feature>
<evidence type="ECO:0000259" key="2">
    <source>
        <dbReference type="Pfam" id="PF14501"/>
    </source>
</evidence>
<accession>A0A1Y4SYZ2</accession>
<dbReference type="RefSeq" id="WP_087357648.1">
    <property type="nucleotide sequence ID" value="NZ_NFLJ01000010.1"/>
</dbReference>
<dbReference type="CDD" id="cd16935">
    <property type="entry name" value="HATPase_AgrC-ComD-like"/>
    <property type="match status" value="1"/>
</dbReference>
<organism evidence="3 4">
    <name type="scientific">Massilimicrobiota timonensis</name>
    <dbReference type="NCBI Taxonomy" id="1776392"/>
    <lineage>
        <taxon>Bacteria</taxon>
        <taxon>Bacillati</taxon>
        <taxon>Bacillota</taxon>
        <taxon>Erysipelotrichia</taxon>
        <taxon>Erysipelotrichales</taxon>
        <taxon>Erysipelotrichaceae</taxon>
        <taxon>Massilimicrobiota</taxon>
    </lineage>
</organism>
<gene>
    <name evidence="3" type="ORF">B5E75_04780</name>
</gene>
<reference evidence="3 4" key="1">
    <citation type="journal article" date="2018" name="BMC Genomics">
        <title>Whole genome sequencing and function prediction of 133 gut anaerobes isolated from chicken caecum in pure cultures.</title>
        <authorList>
            <person name="Medvecky M."/>
            <person name="Cejkova D."/>
            <person name="Polansky O."/>
            <person name="Karasova D."/>
            <person name="Kubasova T."/>
            <person name="Cizek A."/>
            <person name="Rychlik I."/>
        </authorList>
    </citation>
    <scope>NUCLEOTIDE SEQUENCE [LARGE SCALE GENOMIC DNA]</scope>
    <source>
        <strain evidence="3 4">An13</strain>
    </source>
</reference>
<dbReference type="Pfam" id="PF14501">
    <property type="entry name" value="HATPase_c_5"/>
    <property type="match status" value="1"/>
</dbReference>
<sequence length="402" mass="47448">MEWISLNIIGSLLQTWFVTELLDIKKNMSWFYRIVMVIINVSIVTIYGLTDISDIPLVFILFILNFILAYIFTYNKISEILFVVMLENMYSLTMNIILLFINELCLLELDIYYTKIFYFVLGFFFLKRLKVMRVTLHQTNDYILIVILFGLYCVSSFFTQEYLVLKSNTPELIKMFGILLLCLLSVFILLLYLFDLNNKKEKYEKLKQEFKNEQALLHIYDQLKMTKHDLKHDYQLIDHYLNQKAYVKIKELINNRKHIITSIPVFVKTKNELINAIINNKMMNADVKGIKVECLINIPQSLPIQDYVLNDLLSNVLDNAIENCPKNGLIRINILFGQSILHIQVINDIDFSFDQTLKTKKDKQNHGYGLKSIRRIVHQYHGEMNIQYDDKSFIIQLSLLLQ</sequence>
<keyword evidence="4" id="KW-1185">Reference proteome</keyword>
<keyword evidence="1" id="KW-1133">Transmembrane helix</keyword>
<dbReference type="AlphaFoldDB" id="A0A1Y4SYZ2"/>
<keyword evidence="1" id="KW-0472">Membrane</keyword>
<evidence type="ECO:0000313" key="4">
    <source>
        <dbReference type="Proteomes" id="UP000195305"/>
    </source>
</evidence>